<feature type="signal peptide" evidence="2">
    <location>
        <begin position="1"/>
        <end position="28"/>
    </location>
</feature>
<proteinExistence type="predicted"/>
<evidence type="ECO:0000256" key="1">
    <source>
        <dbReference type="SAM" id="MobiDB-lite"/>
    </source>
</evidence>
<dbReference type="AlphaFoldDB" id="A0A7W9MH44"/>
<reference evidence="3 4" key="1">
    <citation type="submission" date="2020-08" db="EMBL/GenBank/DDBJ databases">
        <title>Sequencing the genomes of 1000 actinobacteria strains.</title>
        <authorList>
            <person name="Klenk H.-P."/>
        </authorList>
    </citation>
    <scope>NUCLEOTIDE SEQUENCE [LARGE SCALE GENOMIC DNA]</scope>
    <source>
        <strain evidence="3 4">DSM 46887</strain>
    </source>
</reference>
<evidence type="ECO:0000256" key="2">
    <source>
        <dbReference type="SAM" id="SignalP"/>
    </source>
</evidence>
<keyword evidence="2" id="KW-0732">Signal</keyword>
<protein>
    <submittedName>
        <fullName evidence="3">Uncharacterized protein</fullName>
    </submittedName>
</protein>
<feature type="region of interest" description="Disordered" evidence="1">
    <location>
        <begin position="62"/>
        <end position="95"/>
    </location>
</feature>
<name>A0A7W9MH44_9ACTN</name>
<evidence type="ECO:0000313" key="4">
    <source>
        <dbReference type="Proteomes" id="UP000540685"/>
    </source>
</evidence>
<comment type="caution">
    <text evidence="3">The sequence shown here is derived from an EMBL/GenBank/DDBJ whole genome shotgun (WGS) entry which is preliminary data.</text>
</comment>
<evidence type="ECO:0000313" key="3">
    <source>
        <dbReference type="EMBL" id="MBB5820166.1"/>
    </source>
</evidence>
<dbReference type="EMBL" id="JACHMP010000001">
    <property type="protein sequence ID" value="MBB5820166.1"/>
    <property type="molecule type" value="Genomic_DNA"/>
</dbReference>
<organism evidence="3 4">
    <name type="scientific">Streptosporangium becharense</name>
    <dbReference type="NCBI Taxonomy" id="1816182"/>
    <lineage>
        <taxon>Bacteria</taxon>
        <taxon>Bacillati</taxon>
        <taxon>Actinomycetota</taxon>
        <taxon>Actinomycetes</taxon>
        <taxon>Streptosporangiales</taxon>
        <taxon>Streptosporangiaceae</taxon>
        <taxon>Streptosporangium</taxon>
    </lineage>
</organism>
<feature type="region of interest" description="Disordered" evidence="1">
    <location>
        <begin position="128"/>
        <end position="176"/>
    </location>
</feature>
<gene>
    <name evidence="3" type="ORF">F4562_003228</name>
</gene>
<keyword evidence="4" id="KW-1185">Reference proteome</keyword>
<feature type="compositionally biased region" description="Low complexity" evidence="1">
    <location>
        <begin position="140"/>
        <end position="153"/>
    </location>
</feature>
<feature type="compositionally biased region" description="Low complexity" evidence="1">
    <location>
        <begin position="76"/>
        <end position="90"/>
    </location>
</feature>
<feature type="chain" id="PRO_5031249573" evidence="2">
    <location>
        <begin position="29"/>
        <end position="176"/>
    </location>
</feature>
<dbReference type="RefSeq" id="WP_184537208.1">
    <property type="nucleotide sequence ID" value="NZ_JACHMP010000001.1"/>
</dbReference>
<sequence>MFTRRSRFLTGAVLTAGILMSTLTAARADTTPVPPADVTYVECDGGRVALTRRPLTDAQRRELAEAGSAGDVLAVPATPATPATEGTPGAEGEEGAVKVFKSAPGEAASGTAGAVKVFSRATGKVVDEKDLPAGLFSNQEKTTAGPAGPAAEGAPKKGVEVSPAVGAPAVTCATEK</sequence>
<accession>A0A7W9MH44</accession>
<dbReference type="Proteomes" id="UP000540685">
    <property type="component" value="Unassembled WGS sequence"/>
</dbReference>